<name>A0A6I8UA64_AEDAE</name>
<dbReference type="OrthoDB" id="8043446at2759"/>
<dbReference type="AlphaFoldDB" id="A0A6I8UA64"/>
<sequence>MLSGAGFILSSAGILKVISLLCLIIGGLIFVTSGDCNESRFWAVTYIVTTTVSAVLAMLSYTIYALDLIKSTTALKIQHIAEITVAYIVFTLLLIVSIIMMTQCTSKKYALDYIPEPLTMIGAVLMAIGGTLLFLDWRSKERIDDIQMNIPRLSEPHRTNPHLSRKSILV</sequence>
<dbReference type="Proteomes" id="UP000008820">
    <property type="component" value="Chromosome 2"/>
</dbReference>
<reference evidence="1" key="2">
    <citation type="submission" date="2020-05" db="UniProtKB">
        <authorList>
            <consortium name="EnsemblMetazoa"/>
        </authorList>
    </citation>
    <scope>IDENTIFICATION</scope>
    <source>
        <strain evidence="1">LVP_AGWG</strain>
    </source>
</reference>
<accession>A0A6I8UA64</accession>
<dbReference type="EnsemblMetazoa" id="AAEL028202-RA">
    <property type="protein sequence ID" value="AAEL028202-PA"/>
    <property type="gene ID" value="AAEL028202"/>
</dbReference>
<organism evidence="1 2">
    <name type="scientific">Aedes aegypti</name>
    <name type="common">Yellowfever mosquito</name>
    <name type="synonym">Culex aegypti</name>
    <dbReference type="NCBI Taxonomy" id="7159"/>
    <lineage>
        <taxon>Eukaryota</taxon>
        <taxon>Metazoa</taxon>
        <taxon>Ecdysozoa</taxon>
        <taxon>Arthropoda</taxon>
        <taxon>Hexapoda</taxon>
        <taxon>Insecta</taxon>
        <taxon>Pterygota</taxon>
        <taxon>Neoptera</taxon>
        <taxon>Endopterygota</taxon>
        <taxon>Diptera</taxon>
        <taxon>Nematocera</taxon>
        <taxon>Culicoidea</taxon>
        <taxon>Culicidae</taxon>
        <taxon>Culicinae</taxon>
        <taxon>Aedini</taxon>
        <taxon>Aedes</taxon>
        <taxon>Stegomyia</taxon>
    </lineage>
</organism>
<protein>
    <submittedName>
        <fullName evidence="1">Uncharacterized protein</fullName>
    </submittedName>
</protein>
<dbReference type="InParanoid" id="A0A6I8UA64"/>
<proteinExistence type="predicted"/>
<reference evidence="1 2" key="1">
    <citation type="submission" date="2017-06" db="EMBL/GenBank/DDBJ databases">
        <title>Aedes aegypti genome working group (AGWG) sequencing and assembly.</title>
        <authorList>
            <consortium name="Aedes aegypti Genome Working Group (AGWG)"/>
            <person name="Matthews B.J."/>
        </authorList>
    </citation>
    <scope>NUCLEOTIDE SEQUENCE [LARGE SCALE GENOMIC DNA]</scope>
    <source>
        <strain evidence="1 2">LVP_AGWG</strain>
    </source>
</reference>
<gene>
    <name evidence="1" type="primary">110676736</name>
</gene>
<evidence type="ECO:0000313" key="1">
    <source>
        <dbReference type="EnsemblMetazoa" id="AAEL028202-PA"/>
    </source>
</evidence>
<keyword evidence="2" id="KW-1185">Reference proteome</keyword>
<evidence type="ECO:0000313" key="2">
    <source>
        <dbReference type="Proteomes" id="UP000008820"/>
    </source>
</evidence>